<evidence type="ECO:0000313" key="3">
    <source>
        <dbReference type="EMBL" id="OAE20967.1"/>
    </source>
</evidence>
<dbReference type="InterPro" id="IPR006553">
    <property type="entry name" value="Leu-rich_rpt_Cys-con_subtyp"/>
</dbReference>
<comment type="caution">
    <text evidence="3">The sequence shown here is derived from an EMBL/GenBank/DDBJ whole genome shotgun (WGS) entry which is preliminary data.</text>
</comment>
<dbReference type="InterPro" id="IPR032675">
    <property type="entry name" value="LRR_dom_sf"/>
</dbReference>
<dbReference type="Proteomes" id="UP000077202">
    <property type="component" value="Unassembled WGS sequence"/>
</dbReference>
<sequence length="552" mass="61503">MPAFRRVRTCFSAAYRCIGLDYAGGGGEDDRDRRSRKRARLADSLQQEKSTMAAAPITTTGIEVAEIDLYQRSLDSEHGFDIDDETVTEEEIRERSPEISTRTAAAHGEITNSPPFDPSQRVQEIVSQIDVKETGEGNSEAFNGRMVALEEIINHVPLEDKLRVVPLVCKAWRDASRSPASWRTVDLTTWTRDRWIRHDDRLSDEAQQSIIQHFLDLSGSQLREICITGGLCTIKSVEAIGLACSQLKSLTITNTSQLHDSSAIELAQRCRQLEALDLSDCYNISKETLKMFGTYNPSLTKLSRNMLRSLSLYDDNLRPPHGDEEALAIGTYMPGLKILELNTMTTLTDTGCSHIARNCHLLECLDLSGCFNVTADSLREIGMNCHALTKFARNLHNAFNDREYYENGNAEAGAIATHMVNLVSLELDVNLTDHGVREIALGCPKLVSTLDQILTEMAPNCLVNMASNSLFTLHEDKKDRIVCFHSRIKFKRHEFGELGVANVLWSSTPTPSSALLSRIVDGYCSVILLTVVPLENRGSRTLLPLHNVVHTQ</sequence>
<evidence type="ECO:0000256" key="1">
    <source>
        <dbReference type="SAM" id="MobiDB-lite"/>
    </source>
</evidence>
<dbReference type="Gene3D" id="1.20.1280.50">
    <property type="match status" value="1"/>
</dbReference>
<dbReference type="Pfam" id="PF00646">
    <property type="entry name" value="F-box"/>
    <property type="match status" value="1"/>
</dbReference>
<protein>
    <recommendedName>
        <fullName evidence="2">F-box domain-containing protein</fullName>
    </recommendedName>
</protein>
<gene>
    <name evidence="3" type="ORF">AXG93_927s1080</name>
</gene>
<keyword evidence="4" id="KW-1185">Reference proteome</keyword>
<dbReference type="SUPFAM" id="SSF81383">
    <property type="entry name" value="F-box domain"/>
    <property type="match status" value="1"/>
</dbReference>
<feature type="domain" description="F-box" evidence="2">
    <location>
        <begin position="148"/>
        <end position="183"/>
    </location>
</feature>
<dbReference type="InterPro" id="IPR001810">
    <property type="entry name" value="F-box_dom"/>
</dbReference>
<proteinExistence type="predicted"/>
<dbReference type="InterPro" id="IPR036047">
    <property type="entry name" value="F-box-like_dom_sf"/>
</dbReference>
<evidence type="ECO:0000313" key="4">
    <source>
        <dbReference type="Proteomes" id="UP000077202"/>
    </source>
</evidence>
<feature type="region of interest" description="Disordered" evidence="1">
    <location>
        <begin position="25"/>
        <end position="51"/>
    </location>
</feature>
<dbReference type="Gene3D" id="3.80.10.10">
    <property type="entry name" value="Ribonuclease Inhibitor"/>
    <property type="match status" value="1"/>
</dbReference>
<reference evidence="3" key="1">
    <citation type="submission" date="2016-03" db="EMBL/GenBank/DDBJ databases">
        <title>Mechanisms controlling the formation of the plant cell surface in tip-growing cells are functionally conserved among land plants.</title>
        <authorList>
            <person name="Honkanen S."/>
            <person name="Jones V.A."/>
            <person name="Morieri G."/>
            <person name="Champion C."/>
            <person name="Hetherington A.J."/>
            <person name="Kelly S."/>
            <person name="Saint-Marcoux D."/>
            <person name="Proust H."/>
            <person name="Prescott H."/>
            <person name="Dolan L."/>
        </authorList>
    </citation>
    <scope>NUCLEOTIDE SEQUENCE [LARGE SCALE GENOMIC DNA]</scope>
    <source>
        <tissue evidence="3">Whole gametophyte</tissue>
    </source>
</reference>
<name>A0A176VK93_MARPO</name>
<organism evidence="3 4">
    <name type="scientific">Marchantia polymorpha subsp. ruderalis</name>
    <dbReference type="NCBI Taxonomy" id="1480154"/>
    <lineage>
        <taxon>Eukaryota</taxon>
        <taxon>Viridiplantae</taxon>
        <taxon>Streptophyta</taxon>
        <taxon>Embryophyta</taxon>
        <taxon>Marchantiophyta</taxon>
        <taxon>Marchantiopsida</taxon>
        <taxon>Marchantiidae</taxon>
        <taxon>Marchantiales</taxon>
        <taxon>Marchantiaceae</taxon>
        <taxon>Marchantia</taxon>
    </lineage>
</organism>
<dbReference type="SMART" id="SM00367">
    <property type="entry name" value="LRR_CC"/>
    <property type="match status" value="5"/>
</dbReference>
<accession>A0A176VK93</accession>
<dbReference type="PANTHER" id="PTHR38926:SF5">
    <property type="entry name" value="F-BOX AND LEUCINE-RICH REPEAT PROTEIN 6"/>
    <property type="match status" value="1"/>
</dbReference>
<dbReference type="EMBL" id="LVLJ01003558">
    <property type="protein sequence ID" value="OAE20967.1"/>
    <property type="molecule type" value="Genomic_DNA"/>
</dbReference>
<evidence type="ECO:0000259" key="2">
    <source>
        <dbReference type="Pfam" id="PF00646"/>
    </source>
</evidence>
<dbReference type="SUPFAM" id="SSF52047">
    <property type="entry name" value="RNI-like"/>
    <property type="match status" value="1"/>
</dbReference>
<dbReference type="PANTHER" id="PTHR38926">
    <property type="entry name" value="F-BOX DOMAIN CONTAINING PROTEIN, EXPRESSED"/>
    <property type="match status" value="1"/>
</dbReference>
<dbReference type="AlphaFoldDB" id="A0A176VK93"/>